<dbReference type="GO" id="GO:0016787">
    <property type="term" value="F:hydrolase activity"/>
    <property type="evidence" value="ECO:0007669"/>
    <property type="project" value="UniProtKB-KW"/>
</dbReference>
<feature type="chain" id="PRO_5047111090" evidence="3">
    <location>
        <begin position="22"/>
        <end position="377"/>
    </location>
</feature>
<reference evidence="5 6" key="1">
    <citation type="journal article" date="2020" name="Int. J. Syst. Evol. Microbiol.">
        <title>Novel acetic acid bacteria from cider fermentations: Acetobacter conturbans sp. nov. and Acetobacter fallax sp. nov.</title>
        <authorList>
            <person name="Sombolestani A.S."/>
            <person name="Cleenwerck I."/>
            <person name="Cnockaert M."/>
            <person name="Borremans W."/>
            <person name="Wieme A.D."/>
            <person name="De Vuyst L."/>
            <person name="Vandamme P."/>
        </authorList>
    </citation>
    <scope>NUCLEOTIDE SEQUENCE [LARGE SCALE GENOMIC DNA]</scope>
    <source>
        <strain evidence="5 6">LMG 1637</strain>
    </source>
</reference>
<evidence type="ECO:0000256" key="2">
    <source>
        <dbReference type="ARBA" id="ARBA00023295"/>
    </source>
</evidence>
<dbReference type="EMBL" id="WOSW01000022">
    <property type="protein sequence ID" value="NHO33149.1"/>
    <property type="molecule type" value="Genomic_DNA"/>
</dbReference>
<dbReference type="Gene3D" id="3.90.245.10">
    <property type="entry name" value="Ribonucleoside hydrolase-like"/>
    <property type="match status" value="1"/>
</dbReference>
<dbReference type="InterPro" id="IPR001910">
    <property type="entry name" value="Inosine/uridine_hydrolase_dom"/>
</dbReference>
<dbReference type="InterPro" id="IPR023186">
    <property type="entry name" value="IUNH"/>
</dbReference>
<dbReference type="RefSeq" id="WP_242011479.1">
    <property type="nucleotide sequence ID" value="NZ_WOSW01000022.1"/>
</dbReference>
<evidence type="ECO:0000259" key="4">
    <source>
        <dbReference type="Pfam" id="PF01156"/>
    </source>
</evidence>
<protein>
    <submittedName>
        <fullName evidence="5">Nucleoside hydrolase</fullName>
    </submittedName>
</protein>
<dbReference type="InterPro" id="IPR036452">
    <property type="entry name" value="Ribo_hydro-like"/>
</dbReference>
<dbReference type="Proteomes" id="UP000615326">
    <property type="component" value="Unassembled WGS sequence"/>
</dbReference>
<keyword evidence="6" id="KW-1185">Reference proteome</keyword>
<keyword evidence="1 5" id="KW-0378">Hydrolase</keyword>
<keyword evidence="3" id="KW-0732">Signal</keyword>
<feature type="signal peptide" evidence="3">
    <location>
        <begin position="1"/>
        <end position="21"/>
    </location>
</feature>
<evidence type="ECO:0000313" key="5">
    <source>
        <dbReference type="EMBL" id="NHO33149.1"/>
    </source>
</evidence>
<dbReference type="PANTHER" id="PTHR12304">
    <property type="entry name" value="INOSINE-URIDINE PREFERRING NUCLEOSIDE HYDROLASE"/>
    <property type="match status" value="1"/>
</dbReference>
<name>A0ABX0KCG4_9PROT</name>
<evidence type="ECO:0000256" key="3">
    <source>
        <dbReference type="SAM" id="SignalP"/>
    </source>
</evidence>
<accession>A0ABX0KCG4</accession>
<keyword evidence="2" id="KW-0326">Glycosidase</keyword>
<comment type="caution">
    <text evidence="5">The sequence shown here is derived from an EMBL/GenBank/DDBJ whole genome shotgun (WGS) entry which is preliminary data.</text>
</comment>
<proteinExistence type="predicted"/>
<sequence length="377" mass="41522">MKKMKRLALGLALGVCFSAFGVVTADRADAAGQARKVIVDDDGFGIAQWLLLQSPDVDVLGVAVVSGDFWRDEGVAQALRGLELAHRTDVPVLKGAVYPLLNSEKLTDRWEALYGKLVWKGAWMKRWVEPTAQAAPPYHAADVVPDLPEGNPTTKASGEPAVLFMIRKVHEFPGQVTIIATGPMTDLALAQRLDPSFAGLARELVYMGGSLNPQRVRNDLDAVQFAREFSNSPRREFNFRFDPEAASIVLRAPWRRIVAIPADPSTATELTPEFLRRLAAANPAFADVLKKRAPGFPLWDEIAAAVWLDPKLITKSEELYVDVNSQFGAGYGDTLSWQPGYQPDLDEQKETVVRTVDVRGLEQKIVDILSRRVPPAK</sequence>
<organism evidence="5 6">
    <name type="scientific">Acetobacter fallax</name>
    <dbReference type="NCBI Taxonomy" id="1737473"/>
    <lineage>
        <taxon>Bacteria</taxon>
        <taxon>Pseudomonadati</taxon>
        <taxon>Pseudomonadota</taxon>
        <taxon>Alphaproteobacteria</taxon>
        <taxon>Acetobacterales</taxon>
        <taxon>Acetobacteraceae</taxon>
        <taxon>Acetobacter</taxon>
    </lineage>
</organism>
<evidence type="ECO:0000313" key="6">
    <source>
        <dbReference type="Proteomes" id="UP000615326"/>
    </source>
</evidence>
<dbReference type="SUPFAM" id="SSF53590">
    <property type="entry name" value="Nucleoside hydrolase"/>
    <property type="match status" value="1"/>
</dbReference>
<feature type="domain" description="Inosine/uridine-preferring nucleoside hydrolase" evidence="4">
    <location>
        <begin position="40"/>
        <end position="360"/>
    </location>
</feature>
<dbReference type="PANTHER" id="PTHR12304:SF4">
    <property type="entry name" value="URIDINE NUCLEOSIDASE"/>
    <property type="match status" value="1"/>
</dbReference>
<dbReference type="Pfam" id="PF01156">
    <property type="entry name" value="IU_nuc_hydro"/>
    <property type="match status" value="1"/>
</dbReference>
<evidence type="ECO:0000256" key="1">
    <source>
        <dbReference type="ARBA" id="ARBA00022801"/>
    </source>
</evidence>
<gene>
    <name evidence="5" type="ORF">GOB84_11375</name>
</gene>